<evidence type="ECO:0000313" key="1">
    <source>
        <dbReference type="EMBL" id="OGC35639.1"/>
    </source>
</evidence>
<gene>
    <name evidence="1" type="ORF">A2311_03590</name>
</gene>
<dbReference type="EMBL" id="MEUF01000023">
    <property type="protein sequence ID" value="OGC35639.1"/>
    <property type="molecule type" value="Genomic_DNA"/>
</dbReference>
<name>A0A1F4TSS9_UNCSA</name>
<dbReference type="STRING" id="1802583.A2311_03590"/>
<evidence type="ECO:0000313" key="2">
    <source>
        <dbReference type="Proteomes" id="UP000178951"/>
    </source>
</evidence>
<accession>A0A1F4TSS9</accession>
<organism evidence="1 2">
    <name type="scientific">candidate division WOR-1 bacterium RIFOXYB2_FULL_48_7</name>
    <dbReference type="NCBI Taxonomy" id="1802583"/>
    <lineage>
        <taxon>Bacteria</taxon>
        <taxon>Bacillati</taxon>
        <taxon>Saganbacteria</taxon>
    </lineage>
</organism>
<reference evidence="1 2" key="1">
    <citation type="journal article" date="2016" name="Nat. Commun.">
        <title>Thousands of microbial genomes shed light on interconnected biogeochemical processes in an aquifer system.</title>
        <authorList>
            <person name="Anantharaman K."/>
            <person name="Brown C.T."/>
            <person name="Hug L.A."/>
            <person name="Sharon I."/>
            <person name="Castelle C.J."/>
            <person name="Probst A.J."/>
            <person name="Thomas B.C."/>
            <person name="Singh A."/>
            <person name="Wilkins M.J."/>
            <person name="Karaoz U."/>
            <person name="Brodie E.L."/>
            <person name="Williams K.H."/>
            <person name="Hubbard S.S."/>
            <person name="Banfield J.F."/>
        </authorList>
    </citation>
    <scope>NUCLEOTIDE SEQUENCE [LARGE SCALE GENOMIC DNA]</scope>
</reference>
<dbReference type="AlphaFoldDB" id="A0A1F4TSS9"/>
<dbReference type="Proteomes" id="UP000178951">
    <property type="component" value="Unassembled WGS sequence"/>
</dbReference>
<comment type="caution">
    <text evidence="1">The sequence shown here is derived from an EMBL/GenBank/DDBJ whole genome shotgun (WGS) entry which is preliminary data.</text>
</comment>
<protein>
    <submittedName>
        <fullName evidence="1">Uncharacterized protein</fullName>
    </submittedName>
</protein>
<sequence length="249" mass="27905">MARTLTDALTLARPAILGDFQPDIADRAGSTAHRSTVVSIEKPPTIGELKKLDSFTQIGATLVIEPSLRKTAIHFANSQSWFLPQMWGITVITNSLRPEGDHELRFALDGFVDDFCVVNALGLSRVRNLTNESGMMPTRIPGSQDPYTFEVEILRLSPTSSVRAPIVTSGNEAYFGMMGLLNRVVTKTFARTPSTSFALAGMPRHMALNAKSEIYFILWKDLKDLFTYYGKDFFRVFNPGQSWLEFFRR</sequence>
<proteinExistence type="predicted"/>